<keyword evidence="2" id="KW-1185">Reference proteome</keyword>
<evidence type="ECO:0000313" key="2">
    <source>
        <dbReference type="Proteomes" id="UP000824890"/>
    </source>
</evidence>
<dbReference type="EMBL" id="JAGKQM010000013">
    <property type="protein sequence ID" value="KAH0892922.1"/>
    <property type="molecule type" value="Genomic_DNA"/>
</dbReference>
<accession>A0ABQ8AK13</accession>
<sequence length="138" mass="15906">MVNIDENLNEVQTPEAMKSTYSILYEHLQYIIYLAEDELKAISLEVQIYLNNNDQNIISYNQTLDESGGKKEHVKSQLYLGINLLSTITKAMYHYSLFLKRINILKILTLIVAIRLKNVYNSLACENSCKEILNSNNT</sequence>
<protein>
    <submittedName>
        <fullName evidence="1">Uncharacterized protein</fullName>
    </submittedName>
</protein>
<dbReference type="Proteomes" id="UP000824890">
    <property type="component" value="Unassembled WGS sequence"/>
</dbReference>
<evidence type="ECO:0000313" key="1">
    <source>
        <dbReference type="EMBL" id="KAH0892922.1"/>
    </source>
</evidence>
<comment type="caution">
    <text evidence="1">The sequence shown here is derived from an EMBL/GenBank/DDBJ whole genome shotgun (WGS) entry which is preliminary data.</text>
</comment>
<reference evidence="1 2" key="1">
    <citation type="submission" date="2021-05" db="EMBL/GenBank/DDBJ databases">
        <title>Genome Assembly of Synthetic Allotetraploid Brassica napus Reveals Homoeologous Exchanges between Subgenomes.</title>
        <authorList>
            <person name="Davis J.T."/>
        </authorList>
    </citation>
    <scope>NUCLEOTIDE SEQUENCE [LARGE SCALE GENOMIC DNA]</scope>
    <source>
        <strain evidence="2">cv. Da-Ae</strain>
        <tissue evidence="1">Seedling</tissue>
    </source>
</reference>
<proteinExistence type="predicted"/>
<gene>
    <name evidence="1" type="ORF">HID58_055351</name>
</gene>
<name>A0ABQ8AK13_BRANA</name>
<organism evidence="1 2">
    <name type="scientific">Brassica napus</name>
    <name type="common">Rape</name>
    <dbReference type="NCBI Taxonomy" id="3708"/>
    <lineage>
        <taxon>Eukaryota</taxon>
        <taxon>Viridiplantae</taxon>
        <taxon>Streptophyta</taxon>
        <taxon>Embryophyta</taxon>
        <taxon>Tracheophyta</taxon>
        <taxon>Spermatophyta</taxon>
        <taxon>Magnoliopsida</taxon>
        <taxon>eudicotyledons</taxon>
        <taxon>Gunneridae</taxon>
        <taxon>Pentapetalae</taxon>
        <taxon>rosids</taxon>
        <taxon>malvids</taxon>
        <taxon>Brassicales</taxon>
        <taxon>Brassicaceae</taxon>
        <taxon>Brassiceae</taxon>
        <taxon>Brassica</taxon>
    </lineage>
</organism>